<sequence length="1998" mass="218426">MTLAASPVAPVWQEPYVEVLRHSLAHRNVGWYQHGDVEQTQDPVIHKNVFKIRGAIATNNYLRIPREAPTKGSPGLGLTGRFVYIQLRAISGQPVTLHLDLLTASKKTALRFSLSTMFSAVRSTGTVLRVPLPISAQWTTVVVDMVELLACHTFHDYASERFQYLKAVTCCAAMNLRNVVTSSTRFTPENWPRALQLPAAYASAGSYEWLEVPSTSGGSQRKAPRALRGADNNARYPEKTPPAPTRTEAASEQSDLSSSSSSRDDDFSTTASQVRPLPPALATPSFPDTNSVASPPLSPTTREANLLRDRHDVLAKADQILRAAGLPVPTPSSSPFSTALYRQQQLQKRSGPRDRRTSRRSSLLLETRRFLASERSDWPDPILELSRVIGFSPSVFGALQWLPNARACVYASHATIVLRVVPRSSSSRLQDIQDINQQENDAGTQEDQEIFLSGHTAAITAIAVSPDGRSLASTEHGPSHCALRLWDLERQMCISVLKAPTKTIDAMVFDPLGTSLCCVGQDGLARTQLHVWDCSFLRSTSGQPPVKQTLELRARQTSDFPVQTIAFSPYDRDHLISCGRENVRYWRLLAGRRHLPGSPVILREYSRGTVFTALAFDAVHAQFPTNLERVRPLYVASSLGTLLQLNYDTREVLCVYQLHDAAIQTLVINEGFCVTGGADRMLRVWPLDFTDFFLEAQHESPVCCAHVSSDGMSVLVGSENAAIGVLDLADQRYQTLLRAHTQAIHVLASLPVENGAARALTSSSDGTLRIWDVGLGQQTMEFDVTKDRVTCAAALPSSNEHAEGIVAVGFASGCTRIFGLSTANNGSESSDTTSQPRVLHEFQTHQSPLTDVQYQSDGATLYTAGEGQQLCMYDVEKGYLPVKMLLTELDPADGRLCLSRDRRFLATLQRGRRGVLLLDAASLCLLATLAPPSEPERSIASDDSRHELAHVLISWNSEELLVLTCADRLFVFSLRESSTAFGRLQYSVPLLGHGGITAFALSPNLKYMATGGCDGVVRVWQCGAGEHKSRRRCQAFLTQPSQSSAAVSSLLFSSDGAHVVASGGSTGSLWVWRFRGDRSTPPQVEWTDAQDGDDEELLRLEAAPVPTTRPSFRLPLDVSPAKSAASAASPAAAVETLELQPARDGRRVELRWDRILAGHDPAQTVWACAVGCLLSTVGPTLVVEELDSGRQHFFHGDERSAIAHLALSPSHDRVVTLSTALHEVVVRRLDNIRSPGDRHLECIRVALPPGLQSVRALAVTDAESSADLVCLSCETEDHAELLLVDLSARSLRWRERTPSPGTSVHSLSPLSWLWFFQEERELRVLYAGRPAESDNNSCDPDAVGEHDKTAGAWLQPTLRRIVDALPGDVAGVCVRADGKSVETDDTARFVAALDSDGYCFVYDLSQERMLLTTQLIQPVAVKPTTKDITSRHSHNNNQRAPSSRARFRWFSAIEWIGTKDWEALIVVTETALRVYPLPMRSSRSRANVDWSRLARTGLACAHVVPMDPSTFHIERVSLDPLRDVGIVSTSDGTVHVVDLRTGHKQRVLRQAMISASQSTPLLRTIALNGSVLISAAADGHSLRCWEPTVCRELGRLVIQTARCSAVAVGPLEPFADGLLVAAFDDRSLRIVDLRDLHLITQFTVPPSTRRALSQSPMLSTQRRNESDDPLSGLKQRHSRANPTPSTTNSTVSWSTLRFIGSHCVLGVMRETALGLERVVLIDVEDVLAQANTNPERSPKRAKEALFRELRLSSAAGSASPTRSRAVSASARASRTQIDCVDVAPLSASSAGVSTRRFVLAFHTSERDSELTIHVYDASSDATSHPVQQDAAPRPMDVWRTGASGCGRARGCVVFHPTDAARVVYTAPTDDRVASTRWAVEIRDVTQQCTLQRLVYSPLMADPLDAARPRLMRWRTEEGFVLLGLRVGTAVVALDLEMNEIVPTLMNGDVVLDDVDDNAEVSSRAIWGLAEQKNEGKTFRGAFVGSLVMIADGKAKGSQ</sequence>
<dbReference type="PANTHER" id="PTHR13720">
    <property type="entry name" value="WD-40 REPEAT PROTEIN"/>
    <property type="match status" value="1"/>
</dbReference>
<dbReference type="EMBL" id="JAKCXM010000020">
    <property type="protein sequence ID" value="KAJ0407556.1"/>
    <property type="molecule type" value="Genomic_DNA"/>
</dbReference>
<dbReference type="InterPro" id="IPR050630">
    <property type="entry name" value="WD_repeat_EMAP"/>
</dbReference>
<dbReference type="Gene3D" id="2.130.10.10">
    <property type="entry name" value="YVTN repeat-like/Quinoprotein amine dehydrogenase"/>
    <property type="match status" value="4"/>
</dbReference>
<feature type="compositionally biased region" description="Polar residues" evidence="4">
    <location>
        <begin position="286"/>
        <end position="301"/>
    </location>
</feature>
<gene>
    <name evidence="6" type="ORF">P43SY_006874</name>
</gene>
<evidence type="ECO:0000256" key="1">
    <source>
        <dbReference type="ARBA" id="ARBA00022574"/>
    </source>
</evidence>
<accession>A0AAD5QE18</accession>
<keyword evidence="7" id="KW-1185">Reference proteome</keyword>
<dbReference type="GO" id="GO:0005929">
    <property type="term" value="C:cilium"/>
    <property type="evidence" value="ECO:0007669"/>
    <property type="project" value="UniProtKB-ARBA"/>
</dbReference>
<reference evidence="6" key="1">
    <citation type="submission" date="2021-12" db="EMBL/GenBank/DDBJ databases">
        <title>Prjna785345.</title>
        <authorList>
            <person name="Rujirawat T."/>
            <person name="Krajaejun T."/>
        </authorList>
    </citation>
    <scope>NUCLEOTIDE SEQUENCE</scope>
    <source>
        <strain evidence="6">Pi057C3</strain>
    </source>
</reference>
<dbReference type="Pfam" id="PF05018">
    <property type="entry name" value="CFA20_dom"/>
    <property type="match status" value="1"/>
</dbReference>
<dbReference type="InterPro" id="IPR001680">
    <property type="entry name" value="WD40_rpt"/>
</dbReference>
<feature type="region of interest" description="Disordered" evidence="4">
    <location>
        <begin position="325"/>
        <end position="360"/>
    </location>
</feature>
<feature type="compositionally biased region" description="Low complexity" evidence="4">
    <location>
        <begin position="251"/>
        <end position="261"/>
    </location>
</feature>
<keyword evidence="1 3" id="KW-0853">WD repeat</keyword>
<protein>
    <recommendedName>
        <fullName evidence="5">CFA20 domain-containing protein</fullName>
    </recommendedName>
</protein>
<feature type="compositionally biased region" description="Low complexity" evidence="4">
    <location>
        <begin position="1680"/>
        <end position="1690"/>
    </location>
</feature>
<dbReference type="Proteomes" id="UP001209570">
    <property type="component" value="Unassembled WGS sequence"/>
</dbReference>
<dbReference type="PROSITE" id="PS00678">
    <property type="entry name" value="WD_REPEATS_1"/>
    <property type="match status" value="1"/>
</dbReference>
<dbReference type="InterPro" id="IPR036322">
    <property type="entry name" value="WD40_repeat_dom_sf"/>
</dbReference>
<evidence type="ECO:0000256" key="4">
    <source>
        <dbReference type="SAM" id="MobiDB-lite"/>
    </source>
</evidence>
<dbReference type="InterPro" id="IPR019775">
    <property type="entry name" value="WD40_repeat_CS"/>
</dbReference>
<evidence type="ECO:0000259" key="5">
    <source>
        <dbReference type="Pfam" id="PF05018"/>
    </source>
</evidence>
<organism evidence="6 7">
    <name type="scientific">Pythium insidiosum</name>
    <name type="common">Pythiosis disease agent</name>
    <dbReference type="NCBI Taxonomy" id="114742"/>
    <lineage>
        <taxon>Eukaryota</taxon>
        <taxon>Sar</taxon>
        <taxon>Stramenopiles</taxon>
        <taxon>Oomycota</taxon>
        <taxon>Peronosporomycetes</taxon>
        <taxon>Pythiales</taxon>
        <taxon>Pythiaceae</taxon>
        <taxon>Pythium</taxon>
    </lineage>
</organism>
<feature type="region of interest" description="Disordered" evidence="4">
    <location>
        <begin position="212"/>
        <end position="301"/>
    </location>
</feature>
<dbReference type="Pfam" id="PF00400">
    <property type="entry name" value="WD40"/>
    <property type="match status" value="5"/>
</dbReference>
<dbReference type="SMART" id="SM00320">
    <property type="entry name" value="WD40"/>
    <property type="match status" value="11"/>
</dbReference>
<evidence type="ECO:0000313" key="6">
    <source>
        <dbReference type="EMBL" id="KAJ0407556.1"/>
    </source>
</evidence>
<feature type="repeat" description="WD" evidence="3">
    <location>
        <begin position="996"/>
        <end position="1021"/>
    </location>
</feature>
<dbReference type="PANTHER" id="PTHR13720:SF24">
    <property type="entry name" value="WD REPEAT-CONTAINING PROTEIN 90"/>
    <property type="match status" value="1"/>
</dbReference>
<feature type="region of interest" description="Disordered" evidence="4">
    <location>
        <begin position="1650"/>
        <end position="1690"/>
    </location>
</feature>
<dbReference type="InterPro" id="IPR007714">
    <property type="entry name" value="CFA20_dom"/>
</dbReference>
<keyword evidence="2" id="KW-0677">Repeat</keyword>
<dbReference type="InterPro" id="IPR015943">
    <property type="entry name" value="WD40/YVTN_repeat-like_dom_sf"/>
</dbReference>
<name>A0AAD5QE18_PYTIN</name>
<dbReference type="SUPFAM" id="SSF50978">
    <property type="entry name" value="WD40 repeat-like"/>
    <property type="match status" value="3"/>
</dbReference>
<evidence type="ECO:0000256" key="2">
    <source>
        <dbReference type="ARBA" id="ARBA00022737"/>
    </source>
</evidence>
<feature type="domain" description="CFA20" evidence="5">
    <location>
        <begin position="11"/>
        <end position="196"/>
    </location>
</feature>
<evidence type="ECO:0000313" key="7">
    <source>
        <dbReference type="Proteomes" id="UP001209570"/>
    </source>
</evidence>
<comment type="caution">
    <text evidence="6">The sequence shown here is derived from an EMBL/GenBank/DDBJ whole genome shotgun (WGS) entry which is preliminary data.</text>
</comment>
<feature type="repeat" description="WD" evidence="3">
    <location>
        <begin position="737"/>
        <end position="781"/>
    </location>
</feature>
<feature type="compositionally biased region" description="Polar residues" evidence="4">
    <location>
        <begin position="1650"/>
        <end position="1661"/>
    </location>
</feature>
<evidence type="ECO:0000256" key="3">
    <source>
        <dbReference type="PROSITE-ProRule" id="PRU00221"/>
    </source>
</evidence>
<proteinExistence type="predicted"/>
<dbReference type="PROSITE" id="PS50082">
    <property type="entry name" value="WD_REPEATS_2"/>
    <property type="match status" value="2"/>
</dbReference>